<evidence type="ECO:0000313" key="1">
    <source>
        <dbReference type="EMBL" id="KAI5672023.1"/>
    </source>
</evidence>
<protein>
    <submittedName>
        <fullName evidence="1">Uncharacterized protein</fullName>
    </submittedName>
</protein>
<keyword evidence="2" id="KW-1185">Reference proteome</keyword>
<comment type="caution">
    <text evidence="1">The sequence shown here is derived from an EMBL/GenBank/DDBJ whole genome shotgun (WGS) entry which is preliminary data.</text>
</comment>
<dbReference type="Proteomes" id="UP001060085">
    <property type="component" value="Linkage Group LG03"/>
</dbReference>
<gene>
    <name evidence="1" type="ORF">M9H77_12387</name>
</gene>
<sequence length="144" mass="16129">MSTNEDVEPQGFEEKAMICLMALEEGDCSKGKEVGEIDKDEKLRIQANLIWKGQANHDAYANQNEEANQREIPKEWRSHRDHPQENLPTEPAKKMVSISVVRKMMGNVAFVSQIVPSEAEDASEANLDGQAKHDGHSNPNEESD</sequence>
<evidence type="ECO:0000313" key="2">
    <source>
        <dbReference type="Proteomes" id="UP001060085"/>
    </source>
</evidence>
<proteinExistence type="predicted"/>
<dbReference type="EMBL" id="CM044703">
    <property type="protein sequence ID" value="KAI5672023.1"/>
    <property type="molecule type" value="Genomic_DNA"/>
</dbReference>
<organism evidence="1 2">
    <name type="scientific">Catharanthus roseus</name>
    <name type="common">Madagascar periwinkle</name>
    <name type="synonym">Vinca rosea</name>
    <dbReference type="NCBI Taxonomy" id="4058"/>
    <lineage>
        <taxon>Eukaryota</taxon>
        <taxon>Viridiplantae</taxon>
        <taxon>Streptophyta</taxon>
        <taxon>Embryophyta</taxon>
        <taxon>Tracheophyta</taxon>
        <taxon>Spermatophyta</taxon>
        <taxon>Magnoliopsida</taxon>
        <taxon>eudicotyledons</taxon>
        <taxon>Gunneridae</taxon>
        <taxon>Pentapetalae</taxon>
        <taxon>asterids</taxon>
        <taxon>lamiids</taxon>
        <taxon>Gentianales</taxon>
        <taxon>Apocynaceae</taxon>
        <taxon>Rauvolfioideae</taxon>
        <taxon>Vinceae</taxon>
        <taxon>Catharanthinae</taxon>
        <taxon>Catharanthus</taxon>
    </lineage>
</organism>
<accession>A0ACC0BHF8</accession>
<reference evidence="2" key="1">
    <citation type="journal article" date="2023" name="Nat. Plants">
        <title>Single-cell RNA sequencing provides a high-resolution roadmap for understanding the multicellular compartmentation of specialized metabolism.</title>
        <authorList>
            <person name="Sun S."/>
            <person name="Shen X."/>
            <person name="Li Y."/>
            <person name="Li Y."/>
            <person name="Wang S."/>
            <person name="Li R."/>
            <person name="Zhang H."/>
            <person name="Shen G."/>
            <person name="Guo B."/>
            <person name="Wei J."/>
            <person name="Xu J."/>
            <person name="St-Pierre B."/>
            <person name="Chen S."/>
            <person name="Sun C."/>
        </authorList>
    </citation>
    <scope>NUCLEOTIDE SEQUENCE [LARGE SCALE GENOMIC DNA]</scope>
</reference>
<name>A0ACC0BHF8_CATRO</name>